<keyword evidence="3" id="KW-0479">Metal-binding</keyword>
<evidence type="ECO:0000313" key="7">
    <source>
        <dbReference type="EMBL" id="ROQ01456.1"/>
    </source>
</evidence>
<proteinExistence type="inferred from homology"/>
<dbReference type="GO" id="GO:0046872">
    <property type="term" value="F:metal ion binding"/>
    <property type="evidence" value="ECO:0007669"/>
    <property type="project" value="UniProtKB-KW"/>
</dbReference>
<dbReference type="InterPro" id="IPR011778">
    <property type="entry name" value="Hydantoinase/dihydroPyrase"/>
</dbReference>
<dbReference type="CDD" id="cd01314">
    <property type="entry name" value="D-HYD"/>
    <property type="match status" value="1"/>
</dbReference>
<comment type="caution">
    <text evidence="7">The sequence shown here is derived from an EMBL/GenBank/DDBJ whole genome shotgun (WGS) entry which is preliminary data.</text>
</comment>
<dbReference type="GO" id="GO:0016812">
    <property type="term" value="F:hydrolase activity, acting on carbon-nitrogen (but not peptide) bonds, in cyclic amides"/>
    <property type="evidence" value="ECO:0007669"/>
    <property type="project" value="TreeGrafter"/>
</dbReference>
<feature type="modified residue" description="N6-carboxylysine" evidence="5">
    <location>
        <position position="153"/>
    </location>
</feature>
<dbReference type="EMBL" id="RJKX01000011">
    <property type="protein sequence ID" value="ROQ01456.1"/>
    <property type="molecule type" value="Genomic_DNA"/>
</dbReference>
<dbReference type="InterPro" id="IPR050378">
    <property type="entry name" value="Metallo-dep_Hydrolases_sf"/>
</dbReference>
<comment type="PTM">
    <text evidence="5">Carbamylation allows a single lysine to coordinate two divalent metal cations.</text>
</comment>
<gene>
    <name evidence="7" type="ORF">EDC65_0635</name>
</gene>
<evidence type="ECO:0000256" key="2">
    <source>
        <dbReference type="ARBA" id="ARBA00008829"/>
    </source>
</evidence>
<dbReference type="Proteomes" id="UP000278222">
    <property type="component" value="Unassembled WGS sequence"/>
</dbReference>
<keyword evidence="4" id="KW-0378">Hydrolase</keyword>
<evidence type="ECO:0000259" key="6">
    <source>
        <dbReference type="Pfam" id="PF01979"/>
    </source>
</evidence>
<comment type="similarity">
    <text evidence="2">Belongs to the metallo-dependent hydrolases superfamily. Hydantoinase/dihydropyrimidinase family.</text>
</comment>
<dbReference type="OrthoDB" id="9775759at2"/>
<dbReference type="InterPro" id="IPR011059">
    <property type="entry name" value="Metal-dep_hydrolase_composite"/>
</dbReference>
<dbReference type="Gene3D" id="2.30.40.10">
    <property type="entry name" value="Urease, subunit C, domain 1"/>
    <property type="match status" value="1"/>
</dbReference>
<dbReference type="NCBIfam" id="TIGR02033">
    <property type="entry name" value="D-hydantoinase"/>
    <property type="match status" value="1"/>
</dbReference>
<organism evidence="7 8">
    <name type="scientific">Stella humosa</name>
    <dbReference type="NCBI Taxonomy" id="94"/>
    <lineage>
        <taxon>Bacteria</taxon>
        <taxon>Pseudomonadati</taxon>
        <taxon>Pseudomonadota</taxon>
        <taxon>Alphaproteobacteria</taxon>
        <taxon>Rhodospirillales</taxon>
        <taxon>Stellaceae</taxon>
        <taxon>Stella</taxon>
    </lineage>
</organism>
<dbReference type="AlphaFoldDB" id="A0A3N1MKF5"/>
<keyword evidence="8" id="KW-1185">Reference proteome</keyword>
<name>A0A3N1MKF5_9PROT</name>
<dbReference type="PANTHER" id="PTHR11647:SF1">
    <property type="entry name" value="COLLAPSIN RESPONSE MEDIATOR PROTEIN"/>
    <property type="match status" value="1"/>
</dbReference>
<dbReference type="SUPFAM" id="SSF51556">
    <property type="entry name" value="Metallo-dependent hydrolases"/>
    <property type="match status" value="1"/>
</dbReference>
<evidence type="ECO:0000256" key="1">
    <source>
        <dbReference type="ARBA" id="ARBA00001947"/>
    </source>
</evidence>
<dbReference type="FunFam" id="3.20.20.140:FF:000174">
    <property type="entry name" value="Dihydropyrimidinase-related protein 2"/>
    <property type="match status" value="1"/>
</dbReference>
<dbReference type="InterPro" id="IPR032466">
    <property type="entry name" value="Metal_Hydrolase"/>
</dbReference>
<dbReference type="InterPro" id="IPR006680">
    <property type="entry name" value="Amidohydro-rel"/>
</dbReference>
<sequence length="486" mass="52910">MTAFDLVVRNGRVATAADLFEADIGVKDGVIVALGRGLPKGTRDIDAAGRLVLPGGIDSHCHVEQTSSSGIMTADDFYSATRSAAGGGTTTIIPFAAQHRGMSLRTVVRDYHACATPKAVIDYAFHLIVSDPTETVLGQELPALIADGYTSFKIYTTYDMLKLNDRQVLDVLSIARREGALTMVHAENHDIIAWLSDKLMDAGLTQPKFHAVAHARTAEREATHRVISLAELVDVPVLIVHVSSAEAIEQIRIAQNRGIRVFGETCPQYLYLTEDDLDKPGFEGAKCMCSPPPRDKANQQKVWDALSQGVFQVFSSDHAPYRYDDPEGKMKHGSNPPFKKVANGVPGLEARLPLLFHGISEGRIDLHQFVGLAATNAAKLYGIYPRKGTIAIGSDADLAIWDPEKEVTIRQADLHDAMDYTPYEGLTVKGWPVITISRGEVVAEDGKVTEERGRGQFLRCDRSPLARSTGRRVTGFDPVSGRLPGL</sequence>
<protein>
    <submittedName>
        <fullName evidence="7">Dihydropyrimidinase</fullName>
    </submittedName>
</protein>
<accession>A0A3N1MKF5</accession>
<evidence type="ECO:0000313" key="8">
    <source>
        <dbReference type="Proteomes" id="UP000278222"/>
    </source>
</evidence>
<reference evidence="7 8" key="1">
    <citation type="submission" date="2018-11" db="EMBL/GenBank/DDBJ databases">
        <title>Genomic Encyclopedia of Type Strains, Phase IV (KMG-IV): sequencing the most valuable type-strain genomes for metagenomic binning, comparative biology and taxonomic classification.</title>
        <authorList>
            <person name="Goeker M."/>
        </authorList>
    </citation>
    <scope>NUCLEOTIDE SEQUENCE [LARGE SCALE GENOMIC DNA]</scope>
    <source>
        <strain evidence="7 8">DSM 5900</strain>
    </source>
</reference>
<comment type="cofactor">
    <cofactor evidence="1">
        <name>Zn(2+)</name>
        <dbReference type="ChEBI" id="CHEBI:29105"/>
    </cofactor>
</comment>
<dbReference type="GO" id="GO:0005829">
    <property type="term" value="C:cytosol"/>
    <property type="evidence" value="ECO:0007669"/>
    <property type="project" value="TreeGrafter"/>
</dbReference>
<dbReference type="SUPFAM" id="SSF51338">
    <property type="entry name" value="Composite domain of metallo-dependent hydrolases"/>
    <property type="match status" value="2"/>
</dbReference>
<dbReference type="Pfam" id="PF01979">
    <property type="entry name" value="Amidohydro_1"/>
    <property type="match status" value="1"/>
</dbReference>
<dbReference type="PANTHER" id="PTHR11647">
    <property type="entry name" value="HYDRANTOINASE/DIHYDROPYRIMIDINASE FAMILY MEMBER"/>
    <property type="match status" value="1"/>
</dbReference>
<dbReference type="RefSeq" id="WP_123688215.1">
    <property type="nucleotide sequence ID" value="NZ_AP019700.1"/>
</dbReference>
<evidence type="ECO:0000256" key="3">
    <source>
        <dbReference type="ARBA" id="ARBA00022723"/>
    </source>
</evidence>
<evidence type="ECO:0000256" key="5">
    <source>
        <dbReference type="PIRSR" id="PIRSR611778-50"/>
    </source>
</evidence>
<feature type="domain" description="Amidohydrolase-related" evidence="6">
    <location>
        <begin position="51"/>
        <end position="442"/>
    </location>
</feature>
<dbReference type="Gene3D" id="3.20.20.140">
    <property type="entry name" value="Metal-dependent hydrolases"/>
    <property type="match status" value="1"/>
</dbReference>
<evidence type="ECO:0000256" key="4">
    <source>
        <dbReference type="ARBA" id="ARBA00022801"/>
    </source>
</evidence>
<dbReference type="NCBIfam" id="NF009941">
    <property type="entry name" value="PRK13404.1"/>
    <property type="match status" value="1"/>
</dbReference>